<reference evidence="2 3" key="1">
    <citation type="submission" date="2011-11" db="EMBL/GenBank/DDBJ databases">
        <title>Improved High-Quality Draft sequence of Beggiatoa alba B18lD.</title>
        <authorList>
            <consortium name="US DOE Joint Genome Institute"/>
            <person name="Lucas S."/>
            <person name="Han J."/>
            <person name="Lapidus A."/>
            <person name="Cheng J.-F."/>
            <person name="Goodwin L."/>
            <person name="Pitluck S."/>
            <person name="Peters L."/>
            <person name="Mikhailova N."/>
            <person name="Held B."/>
            <person name="Detter J.C."/>
            <person name="Han C."/>
            <person name="Tapia R."/>
            <person name="Land M."/>
            <person name="Hauser L."/>
            <person name="Kyrpides N."/>
            <person name="Ivanova N."/>
            <person name="Pagani I."/>
            <person name="Samuel K."/>
            <person name="Teske A."/>
            <person name="Mueller J."/>
            <person name="Woyke T."/>
        </authorList>
    </citation>
    <scope>NUCLEOTIDE SEQUENCE [LARGE SCALE GENOMIC DNA]</scope>
    <source>
        <strain evidence="2 3">B18LD</strain>
    </source>
</reference>
<dbReference type="CDD" id="cd00504">
    <property type="entry name" value="GXGXG"/>
    <property type="match status" value="1"/>
</dbReference>
<organism evidence="2 3">
    <name type="scientific">Beggiatoa alba B18LD</name>
    <dbReference type="NCBI Taxonomy" id="395493"/>
    <lineage>
        <taxon>Bacteria</taxon>
        <taxon>Pseudomonadati</taxon>
        <taxon>Pseudomonadota</taxon>
        <taxon>Gammaproteobacteria</taxon>
        <taxon>Thiotrichales</taxon>
        <taxon>Thiotrichaceae</taxon>
        <taxon>Beggiatoa</taxon>
    </lineage>
</organism>
<dbReference type="Gene3D" id="2.160.20.60">
    <property type="entry name" value="Glutamate synthase, alpha subunit, C-terminal domain"/>
    <property type="match status" value="1"/>
</dbReference>
<dbReference type="Pfam" id="PF01493">
    <property type="entry name" value="GXGXG"/>
    <property type="match status" value="1"/>
</dbReference>
<dbReference type="EMBL" id="JH600070">
    <property type="protein sequence ID" value="EIJ41101.1"/>
    <property type="molecule type" value="Genomic_DNA"/>
</dbReference>
<dbReference type="AlphaFoldDB" id="I3CBV8"/>
<evidence type="ECO:0000259" key="1">
    <source>
        <dbReference type="Pfam" id="PF01493"/>
    </source>
</evidence>
<gene>
    <name evidence="2" type="ORF">BegalDRAFT_0178</name>
</gene>
<accession>I3CBV8</accession>
<name>I3CBV8_9GAMM</name>
<dbReference type="eggNOG" id="COG2218">
    <property type="taxonomic scope" value="Bacteria"/>
</dbReference>
<dbReference type="HOGENOM" id="CLU_078510_0_0_6"/>
<dbReference type="PANTHER" id="PTHR39673:SF5">
    <property type="entry name" value="TUNGSTEN-CONTAINING FORMYLMETHANOFURAN DEHYDROGENASE 2 SUBUNIT C"/>
    <property type="match status" value="1"/>
</dbReference>
<dbReference type="GO" id="GO:0016491">
    <property type="term" value="F:oxidoreductase activity"/>
    <property type="evidence" value="ECO:0007669"/>
    <property type="project" value="InterPro"/>
</dbReference>
<dbReference type="PANTHER" id="PTHR39673">
    <property type="entry name" value="TUNGSTEN FORMYLMETHANOFURAN DEHYDROGENASE, SUBUNIT C (FWDC)"/>
    <property type="match status" value="1"/>
</dbReference>
<dbReference type="SUPFAM" id="SSF69336">
    <property type="entry name" value="Alpha subunit of glutamate synthase, C-terminal domain"/>
    <property type="match status" value="1"/>
</dbReference>
<dbReference type="Proteomes" id="UP000005744">
    <property type="component" value="Unassembled WGS sequence"/>
</dbReference>
<evidence type="ECO:0000313" key="3">
    <source>
        <dbReference type="Proteomes" id="UP000005744"/>
    </source>
</evidence>
<proteinExistence type="predicted"/>
<dbReference type="OrthoDB" id="287000at2"/>
<evidence type="ECO:0000313" key="2">
    <source>
        <dbReference type="EMBL" id="EIJ41101.1"/>
    </source>
</evidence>
<feature type="domain" description="Glutamate synthase alpha subunit C-terminal" evidence="1">
    <location>
        <begin position="44"/>
        <end position="188"/>
    </location>
</feature>
<dbReference type="InterPro" id="IPR002489">
    <property type="entry name" value="Glu_synth_asu_C"/>
</dbReference>
<dbReference type="InterPro" id="IPR036485">
    <property type="entry name" value="Glu_synth_asu_C_sf"/>
</dbReference>
<keyword evidence="3" id="KW-1185">Reference proteome</keyword>
<dbReference type="InterPro" id="IPR012061">
    <property type="entry name" value="Glu_synth_lsu_3"/>
</dbReference>
<dbReference type="RefSeq" id="WP_002682714.1">
    <property type="nucleotide sequence ID" value="NZ_JH600070.1"/>
</dbReference>
<protein>
    <submittedName>
        <fullName evidence="2">Glutamate synthase family protein</fullName>
    </submittedName>
</protein>
<sequence>MSMIDLDQSTVRELNQRLHQQDVIQTQWQIKNPRGKHNIAVGVMHPATIHIDGHVGYYCGGMNQLATLNINGNAGSGVAENIMSGRVHIKGNASQYAASSGHGGLVVIEGDASSRCGISMKGVNIVVGGSVGHMSAFLAQKGCLVVCGDAGENLGASLYEAVIYVRGKVSSLGEACIEKPMHLEHINQLQALLIQAGINANPTDFRRYGSTRQHYHFYSAALNK</sequence>
<dbReference type="PIRSF" id="PIRSF006519">
    <property type="entry name" value="GOGAT_dom3"/>
    <property type="match status" value="1"/>
</dbReference>
<dbReference type="STRING" id="395493.BegalDRAFT_0178"/>